<proteinExistence type="predicted"/>
<dbReference type="Pfam" id="PF02373">
    <property type="entry name" value="JmjC"/>
    <property type="match status" value="1"/>
</dbReference>
<keyword evidence="6" id="KW-1185">Reference proteome</keyword>
<accession>A0ABP1PSR2</accession>
<dbReference type="PROSITE" id="PS51184">
    <property type="entry name" value="JMJC"/>
    <property type="match status" value="1"/>
</dbReference>
<dbReference type="PANTHER" id="PTHR10694:SF7">
    <property type="entry name" value="[HISTONE H3]-TRIMETHYL-L-LYSINE(9) DEMETHYLASE"/>
    <property type="match status" value="1"/>
</dbReference>
<keyword evidence="1" id="KW-0479">Metal-binding</keyword>
<reference evidence="5 6" key="1">
    <citation type="submission" date="2024-08" db="EMBL/GenBank/DDBJ databases">
        <authorList>
            <person name="Cucini C."/>
            <person name="Frati F."/>
        </authorList>
    </citation>
    <scope>NUCLEOTIDE SEQUENCE [LARGE SCALE GENOMIC DNA]</scope>
</reference>
<keyword evidence="1" id="KW-0863">Zinc-finger</keyword>
<feature type="domain" description="JmjC" evidence="4">
    <location>
        <begin position="150"/>
        <end position="345"/>
    </location>
</feature>
<evidence type="ECO:0000259" key="4">
    <source>
        <dbReference type="PROSITE" id="PS51184"/>
    </source>
</evidence>
<evidence type="ECO:0000313" key="5">
    <source>
        <dbReference type="EMBL" id="CAL8076115.1"/>
    </source>
</evidence>
<dbReference type="SUPFAM" id="SSF51197">
    <property type="entry name" value="Clavaminate synthase-like"/>
    <property type="match status" value="1"/>
</dbReference>
<dbReference type="SMART" id="SM00558">
    <property type="entry name" value="JmjC"/>
    <property type="match status" value="1"/>
</dbReference>
<dbReference type="EMBL" id="CAXLJM020000010">
    <property type="protein sequence ID" value="CAL8076115.1"/>
    <property type="molecule type" value="Genomic_DNA"/>
</dbReference>
<dbReference type="Gene3D" id="2.60.120.650">
    <property type="entry name" value="Cupin"/>
    <property type="match status" value="1"/>
</dbReference>
<dbReference type="PANTHER" id="PTHR10694">
    <property type="entry name" value="LYSINE-SPECIFIC DEMETHYLASE"/>
    <property type="match status" value="1"/>
</dbReference>
<feature type="domain" description="C2H2-type" evidence="3">
    <location>
        <begin position="568"/>
        <end position="591"/>
    </location>
</feature>
<protein>
    <submittedName>
        <fullName evidence="5">Uncharacterized protein</fullName>
    </submittedName>
</protein>
<dbReference type="PROSITE" id="PS50157">
    <property type="entry name" value="ZINC_FINGER_C2H2_2"/>
    <property type="match status" value="1"/>
</dbReference>
<evidence type="ECO:0000259" key="3">
    <source>
        <dbReference type="PROSITE" id="PS50157"/>
    </source>
</evidence>
<feature type="compositionally biased region" description="Polar residues" evidence="2">
    <location>
        <begin position="489"/>
        <end position="518"/>
    </location>
</feature>
<gene>
    <name evidence="5" type="ORF">ODALV1_LOCUS3363</name>
</gene>
<feature type="region of interest" description="Disordered" evidence="2">
    <location>
        <begin position="489"/>
        <end position="521"/>
    </location>
</feature>
<evidence type="ECO:0000313" key="6">
    <source>
        <dbReference type="Proteomes" id="UP001642540"/>
    </source>
</evidence>
<organism evidence="5 6">
    <name type="scientific">Orchesella dallaii</name>
    <dbReference type="NCBI Taxonomy" id="48710"/>
    <lineage>
        <taxon>Eukaryota</taxon>
        <taxon>Metazoa</taxon>
        <taxon>Ecdysozoa</taxon>
        <taxon>Arthropoda</taxon>
        <taxon>Hexapoda</taxon>
        <taxon>Collembola</taxon>
        <taxon>Entomobryomorpha</taxon>
        <taxon>Entomobryoidea</taxon>
        <taxon>Orchesellidae</taxon>
        <taxon>Orchesellinae</taxon>
        <taxon>Orchesella</taxon>
    </lineage>
</organism>
<evidence type="ECO:0000256" key="1">
    <source>
        <dbReference type="PROSITE-ProRule" id="PRU00042"/>
    </source>
</evidence>
<dbReference type="InterPro" id="IPR003347">
    <property type="entry name" value="JmjC_dom"/>
</dbReference>
<dbReference type="InterPro" id="IPR013087">
    <property type="entry name" value="Znf_C2H2_type"/>
</dbReference>
<comment type="caution">
    <text evidence="5">The sequence shown here is derived from an EMBL/GenBank/DDBJ whole genome shotgun (WGS) entry which is preliminary data.</text>
</comment>
<sequence length="598" mass="68100">MTTFSNEEIDGLPVVKGIQASEEDMADFNKLIENCYSSGNLSDEKPGVLIHTPESYKPTRLSPQAFDNFIIGQPQELYLKRVSNKQVYELARQDFVRPSANKAGLRSSSANKTFTVKEFRERFGNTAGYAELSPADLHDAFWKNLRLLGENSRKQNKFLRLCVYGTDVDGTLFEVFSEKLTLHNLNTILVSVTKKYFGGAVGIDSPMLYVAVEDSTFPAHEEDLDLLAVSYLHFGAPKIWYTVPPAYSAEFEEVVKTELEAYMKKHWDHSCANPLRHKNIIVDILCLKGKQIPVHIIVQNEGDLVILAPRTYHFGFNAGFNVAEAVNFAHMNWFIYGLTAHECVHLSKTLTMELFVYEHKFSLYQQYIDGELEMQDPISKGTTKIPAPILNLVSIQDLHYIIFNGVSEVLCTKTQEDTECAYIEVAGTFVWVTRMEAQLLKWRHSEKLVNIPDNFYEKQRKTKPPIWNLRKALEYEQQQMIVTVLNERSTSNGSCPEAASNSLPMDSVETTTTSQGSAVPNPKRLKVRTETQVREVQCCPFPGCTVTNLNYKESNGFQKHVNSHTIKYSCDQCSKVYIKKQKLKEHIRRKHQQPSCES</sequence>
<name>A0ABP1PSR2_9HEXA</name>
<dbReference type="Proteomes" id="UP001642540">
    <property type="component" value="Unassembled WGS sequence"/>
</dbReference>
<dbReference type="PROSITE" id="PS00028">
    <property type="entry name" value="ZINC_FINGER_C2H2_1"/>
    <property type="match status" value="1"/>
</dbReference>
<evidence type="ECO:0000256" key="2">
    <source>
        <dbReference type="SAM" id="MobiDB-lite"/>
    </source>
</evidence>
<dbReference type="SMART" id="SM00355">
    <property type="entry name" value="ZnF_C2H2"/>
    <property type="match status" value="2"/>
</dbReference>
<dbReference type="Gene3D" id="3.30.160.60">
    <property type="entry name" value="Classic Zinc Finger"/>
    <property type="match status" value="1"/>
</dbReference>
<keyword evidence="1" id="KW-0862">Zinc</keyword>